<dbReference type="EMBL" id="JAADYS010000257">
    <property type="protein sequence ID" value="KAF4471045.1"/>
    <property type="molecule type" value="Genomic_DNA"/>
</dbReference>
<comment type="caution">
    <text evidence="2">The sequence shown here is derived from an EMBL/GenBank/DDBJ whole genome shotgun (WGS) entry which is preliminary data.</text>
</comment>
<proteinExistence type="predicted"/>
<accession>A0A8H4PFT0</accession>
<feature type="region of interest" description="Disordered" evidence="1">
    <location>
        <begin position="82"/>
        <end position="107"/>
    </location>
</feature>
<evidence type="ECO:0000313" key="3">
    <source>
        <dbReference type="Proteomes" id="UP000554235"/>
    </source>
</evidence>
<protein>
    <submittedName>
        <fullName evidence="2">Uncharacterized protein</fullName>
    </submittedName>
</protein>
<reference evidence="2 3" key="1">
    <citation type="submission" date="2020-01" db="EMBL/GenBank/DDBJ databases">
        <title>Identification and distribution of gene clusters putatively required for synthesis of sphingolipid metabolism inhibitors in phylogenetically diverse species of the filamentous fungus Fusarium.</title>
        <authorList>
            <person name="Kim H.-S."/>
            <person name="Busman M."/>
            <person name="Brown D.W."/>
            <person name="Divon H."/>
            <person name="Uhlig S."/>
            <person name="Proctor R.H."/>
        </authorList>
    </citation>
    <scope>NUCLEOTIDE SEQUENCE [LARGE SCALE GENOMIC DNA]</scope>
    <source>
        <strain evidence="2 3">NRRL 20459</strain>
    </source>
</reference>
<evidence type="ECO:0000313" key="2">
    <source>
        <dbReference type="EMBL" id="KAF4471045.1"/>
    </source>
</evidence>
<name>A0A8H4PFT0_9HYPO</name>
<keyword evidence="3" id="KW-1185">Reference proteome</keyword>
<dbReference type="Proteomes" id="UP000554235">
    <property type="component" value="Unassembled WGS sequence"/>
</dbReference>
<sequence>MPSPIVALDPGIGRACKRCAAQPLLNPRFKSGCPAQPLQARAMRESNATRSTRAYWQKANGGAMNDLKPLSVSDSLELELERPRRIDSSPGYQRVSLASTSDRPDWN</sequence>
<gene>
    <name evidence="2" type="ORF">FALBO_2044</name>
</gene>
<dbReference type="AlphaFoldDB" id="A0A8H4PFT0"/>
<organism evidence="2 3">
    <name type="scientific">Fusarium albosuccineum</name>
    <dbReference type="NCBI Taxonomy" id="1237068"/>
    <lineage>
        <taxon>Eukaryota</taxon>
        <taxon>Fungi</taxon>
        <taxon>Dikarya</taxon>
        <taxon>Ascomycota</taxon>
        <taxon>Pezizomycotina</taxon>
        <taxon>Sordariomycetes</taxon>
        <taxon>Hypocreomycetidae</taxon>
        <taxon>Hypocreales</taxon>
        <taxon>Nectriaceae</taxon>
        <taxon>Fusarium</taxon>
        <taxon>Fusarium decemcellulare species complex</taxon>
    </lineage>
</organism>
<evidence type="ECO:0000256" key="1">
    <source>
        <dbReference type="SAM" id="MobiDB-lite"/>
    </source>
</evidence>